<dbReference type="GO" id="GO:0003677">
    <property type="term" value="F:DNA binding"/>
    <property type="evidence" value="ECO:0007669"/>
    <property type="project" value="UniProtKB-KW"/>
</dbReference>
<keyword evidence="12" id="KW-1185">Reference proteome</keyword>
<dbReference type="OrthoDB" id="2154091at2759"/>
<evidence type="ECO:0000256" key="1">
    <source>
        <dbReference type="ARBA" id="ARBA00004123"/>
    </source>
</evidence>
<evidence type="ECO:0000256" key="6">
    <source>
        <dbReference type="ARBA" id="ARBA00023163"/>
    </source>
</evidence>
<feature type="coiled-coil region" evidence="8">
    <location>
        <begin position="53"/>
        <end position="87"/>
    </location>
</feature>
<feature type="compositionally biased region" description="Low complexity" evidence="9">
    <location>
        <begin position="132"/>
        <end position="160"/>
    </location>
</feature>
<sequence length="743" mass="80420">MSEHGRNGKHVASACKGCRKRKAKCDGQPNVACSKCKTHGDQCIWTTEQDGRRTVTRDQAQALRSRVDALEHENRQLQEQNRVLRAGQQSATDRLQLSITIPEHRNVKGSFGGFYTPLTTSIPSIGAVHDTPNSGSSYSWPSGSHSSSSASAGTTSNSAHPLNAFRLPHPPPNFLFSRQTSPITAPGSAAEIGSNPFVRLFASFGKQLLTLPHSDVRSPLPGSSPNAYLLDPGNPVSDTTQILDAYFDVSPQTWALLTPYSIIPSVNGFIFQQPALNVASLAFASYLPAFVLEHLSIDVHTAIIQDYLDSGTALHLSGIPHLFWRDLHVVLTSGGATPAPITAYFSPSLHCAILAECGTATLSAINPNIPYLLISRARELAELECAGSSYALAAIQALAIAARFHISRGPEYEPVAYGALSTAVHMTSRHGLNGASPEDGRWARAWCYMSLFIQVVHLSLHTGFDLLMEPPSQFLLASHPPEGVANPDEWELFIRAASLSIIVNSIAKMNSPTQNEAFAVQVELSNWLAALPSEHALAADAPAHVLQLHMTHAWATSLLHRPYYSSATAQQDSTSFIDKSGERFFRILKYFDERQDLNFARAPFSLVQMTFIASAAALVRLTMLSPNANKRRNMATGYAMQARDALHAMAATWPCAAKYADVLTARIAPTSGIVSYAPAPAPTSPIPAYPQPQMSLPSWSAVLTTPSSGTYFDPPANAWSLPLYVPEAGEHDAFTPQWMSILP</sequence>
<dbReference type="SMART" id="SM00066">
    <property type="entry name" value="GAL4"/>
    <property type="match status" value="1"/>
</dbReference>
<evidence type="ECO:0000256" key="2">
    <source>
        <dbReference type="ARBA" id="ARBA00022723"/>
    </source>
</evidence>
<organism evidence="11 12">
    <name type="scientific">Exidia glandulosa HHB12029</name>
    <dbReference type="NCBI Taxonomy" id="1314781"/>
    <lineage>
        <taxon>Eukaryota</taxon>
        <taxon>Fungi</taxon>
        <taxon>Dikarya</taxon>
        <taxon>Basidiomycota</taxon>
        <taxon>Agaricomycotina</taxon>
        <taxon>Agaricomycetes</taxon>
        <taxon>Auriculariales</taxon>
        <taxon>Exidiaceae</taxon>
        <taxon>Exidia</taxon>
    </lineage>
</organism>
<dbReference type="InterPro" id="IPR001138">
    <property type="entry name" value="Zn2Cys6_DnaBD"/>
</dbReference>
<reference evidence="11 12" key="1">
    <citation type="journal article" date="2016" name="Mol. Biol. Evol.">
        <title>Comparative Genomics of Early-Diverging Mushroom-Forming Fungi Provides Insights into the Origins of Lignocellulose Decay Capabilities.</title>
        <authorList>
            <person name="Nagy L.G."/>
            <person name="Riley R."/>
            <person name="Tritt A."/>
            <person name="Adam C."/>
            <person name="Daum C."/>
            <person name="Floudas D."/>
            <person name="Sun H."/>
            <person name="Yadav J.S."/>
            <person name="Pangilinan J."/>
            <person name="Larsson K.H."/>
            <person name="Matsuura K."/>
            <person name="Barry K."/>
            <person name="Labutti K."/>
            <person name="Kuo R."/>
            <person name="Ohm R.A."/>
            <person name="Bhattacharya S.S."/>
            <person name="Shirouzu T."/>
            <person name="Yoshinaga Y."/>
            <person name="Martin F.M."/>
            <person name="Grigoriev I.V."/>
            <person name="Hibbett D.S."/>
        </authorList>
    </citation>
    <scope>NUCLEOTIDE SEQUENCE [LARGE SCALE GENOMIC DNA]</scope>
    <source>
        <strain evidence="11 12">HHB12029</strain>
    </source>
</reference>
<dbReference type="Proteomes" id="UP000077266">
    <property type="component" value="Unassembled WGS sequence"/>
</dbReference>
<comment type="subcellular location">
    <subcellularLocation>
        <location evidence="1">Nucleus</location>
    </subcellularLocation>
</comment>
<dbReference type="GO" id="GO:0000981">
    <property type="term" value="F:DNA-binding transcription factor activity, RNA polymerase II-specific"/>
    <property type="evidence" value="ECO:0007669"/>
    <property type="project" value="InterPro"/>
</dbReference>
<keyword evidence="6" id="KW-0804">Transcription</keyword>
<dbReference type="Gene3D" id="4.10.240.10">
    <property type="entry name" value="Zn(2)-C6 fungal-type DNA-binding domain"/>
    <property type="match status" value="1"/>
</dbReference>
<keyword evidence="4" id="KW-0805">Transcription regulation</keyword>
<keyword evidence="5" id="KW-0238">DNA-binding</keyword>
<evidence type="ECO:0000256" key="4">
    <source>
        <dbReference type="ARBA" id="ARBA00023015"/>
    </source>
</evidence>
<keyword evidence="2" id="KW-0479">Metal-binding</keyword>
<name>A0A165B3R6_EXIGL</name>
<dbReference type="SUPFAM" id="SSF57701">
    <property type="entry name" value="Zn2/Cys6 DNA-binding domain"/>
    <property type="match status" value="1"/>
</dbReference>
<dbReference type="CDD" id="cd00067">
    <property type="entry name" value="GAL4"/>
    <property type="match status" value="1"/>
</dbReference>
<feature type="region of interest" description="Disordered" evidence="9">
    <location>
        <begin position="132"/>
        <end position="164"/>
    </location>
</feature>
<dbReference type="PANTHER" id="PTHR31313:SF81">
    <property type="entry name" value="TY1 ENHANCER ACTIVATOR"/>
    <property type="match status" value="1"/>
</dbReference>
<dbReference type="AlphaFoldDB" id="A0A165B3R6"/>
<dbReference type="InterPro" id="IPR051615">
    <property type="entry name" value="Transcr_Regulatory_Elem"/>
</dbReference>
<proteinExistence type="predicted"/>
<evidence type="ECO:0000256" key="9">
    <source>
        <dbReference type="SAM" id="MobiDB-lite"/>
    </source>
</evidence>
<feature type="domain" description="Zn(2)-C6 fungal-type" evidence="10">
    <location>
        <begin position="14"/>
        <end position="45"/>
    </location>
</feature>
<protein>
    <recommendedName>
        <fullName evidence="10">Zn(2)-C6 fungal-type domain-containing protein</fullName>
    </recommendedName>
</protein>
<dbReference type="PROSITE" id="PS50048">
    <property type="entry name" value="ZN2_CY6_FUNGAL_2"/>
    <property type="match status" value="1"/>
</dbReference>
<dbReference type="Pfam" id="PF00172">
    <property type="entry name" value="Zn_clus"/>
    <property type="match status" value="1"/>
</dbReference>
<dbReference type="GO" id="GO:0008270">
    <property type="term" value="F:zinc ion binding"/>
    <property type="evidence" value="ECO:0007669"/>
    <property type="project" value="InterPro"/>
</dbReference>
<keyword evidence="8" id="KW-0175">Coiled coil</keyword>
<keyword evidence="3" id="KW-0862">Zinc</keyword>
<evidence type="ECO:0000259" key="10">
    <source>
        <dbReference type="PROSITE" id="PS50048"/>
    </source>
</evidence>
<keyword evidence="7" id="KW-0539">Nucleus</keyword>
<evidence type="ECO:0000256" key="3">
    <source>
        <dbReference type="ARBA" id="ARBA00022833"/>
    </source>
</evidence>
<dbReference type="PANTHER" id="PTHR31313">
    <property type="entry name" value="TY1 ENHANCER ACTIVATOR"/>
    <property type="match status" value="1"/>
</dbReference>
<dbReference type="InterPro" id="IPR036864">
    <property type="entry name" value="Zn2-C6_fun-type_DNA-bd_sf"/>
</dbReference>
<evidence type="ECO:0000256" key="8">
    <source>
        <dbReference type="SAM" id="Coils"/>
    </source>
</evidence>
<dbReference type="EMBL" id="KV426567">
    <property type="protein sequence ID" value="KZV79767.1"/>
    <property type="molecule type" value="Genomic_DNA"/>
</dbReference>
<gene>
    <name evidence="11" type="ORF">EXIGLDRAFT_781883</name>
</gene>
<evidence type="ECO:0000256" key="5">
    <source>
        <dbReference type="ARBA" id="ARBA00023125"/>
    </source>
</evidence>
<accession>A0A165B3R6</accession>
<evidence type="ECO:0000256" key="7">
    <source>
        <dbReference type="ARBA" id="ARBA00023242"/>
    </source>
</evidence>
<dbReference type="STRING" id="1314781.A0A165B3R6"/>
<dbReference type="CDD" id="cd12148">
    <property type="entry name" value="fungal_TF_MHR"/>
    <property type="match status" value="1"/>
</dbReference>
<dbReference type="InParanoid" id="A0A165B3R6"/>
<dbReference type="PROSITE" id="PS00463">
    <property type="entry name" value="ZN2_CY6_FUNGAL_1"/>
    <property type="match status" value="1"/>
</dbReference>
<evidence type="ECO:0000313" key="11">
    <source>
        <dbReference type="EMBL" id="KZV79767.1"/>
    </source>
</evidence>
<dbReference type="GO" id="GO:0005634">
    <property type="term" value="C:nucleus"/>
    <property type="evidence" value="ECO:0007669"/>
    <property type="project" value="UniProtKB-SubCell"/>
</dbReference>
<evidence type="ECO:0000313" key="12">
    <source>
        <dbReference type="Proteomes" id="UP000077266"/>
    </source>
</evidence>